<dbReference type="GO" id="GO:0032259">
    <property type="term" value="P:methylation"/>
    <property type="evidence" value="ECO:0007669"/>
    <property type="project" value="UniProtKB-KW"/>
</dbReference>
<sequence>MEKHRPYNNSLIKEARQRLRKNLPSPELILWSKLKQRQLNGFKFRRQYGIDNYIVDFYCPSCRLAIEIDGDSHYTKRGRQEDSVRDKNLNIHGIQVLRFTNLEINNNCDGVLVKIADYLEGHTTPGPS</sequence>
<evidence type="ECO:0000313" key="3">
    <source>
        <dbReference type="Proteomes" id="UP000231382"/>
    </source>
</evidence>
<dbReference type="PANTHER" id="PTHR38590">
    <property type="entry name" value="BLL0828 PROTEIN"/>
    <property type="match status" value="1"/>
</dbReference>
<organism evidence="2 3">
    <name type="scientific">Candidatus Berkelbacteria bacterium CG10_big_fil_rev_8_21_14_0_10_43_13</name>
    <dbReference type="NCBI Taxonomy" id="1974514"/>
    <lineage>
        <taxon>Bacteria</taxon>
        <taxon>Candidatus Berkelbacteria</taxon>
    </lineage>
</organism>
<evidence type="ECO:0000313" key="2">
    <source>
        <dbReference type="EMBL" id="PIS07950.1"/>
    </source>
</evidence>
<evidence type="ECO:0000259" key="1">
    <source>
        <dbReference type="Pfam" id="PF04480"/>
    </source>
</evidence>
<dbReference type="SUPFAM" id="SSF52980">
    <property type="entry name" value="Restriction endonuclease-like"/>
    <property type="match status" value="1"/>
</dbReference>
<dbReference type="GO" id="GO:0008168">
    <property type="term" value="F:methyltransferase activity"/>
    <property type="evidence" value="ECO:0007669"/>
    <property type="project" value="UniProtKB-KW"/>
</dbReference>
<dbReference type="PANTHER" id="PTHR38590:SF1">
    <property type="entry name" value="BLL0828 PROTEIN"/>
    <property type="match status" value="1"/>
</dbReference>
<keyword evidence="2" id="KW-0489">Methyltransferase</keyword>
<dbReference type="Gene3D" id="3.40.960.10">
    <property type="entry name" value="VSR Endonuclease"/>
    <property type="match status" value="1"/>
</dbReference>
<dbReference type="AlphaFoldDB" id="A0A2H0W799"/>
<name>A0A2H0W799_9BACT</name>
<dbReference type="InterPro" id="IPR011335">
    <property type="entry name" value="Restrct_endonuc-II-like"/>
</dbReference>
<comment type="caution">
    <text evidence="2">The sequence shown here is derived from an EMBL/GenBank/DDBJ whole genome shotgun (WGS) entry which is preliminary data.</text>
</comment>
<feature type="domain" description="DUF559" evidence="1">
    <location>
        <begin position="13"/>
        <end position="119"/>
    </location>
</feature>
<keyword evidence="2" id="KW-0808">Transferase</keyword>
<accession>A0A2H0W799</accession>
<protein>
    <submittedName>
        <fullName evidence="2">DNA methyltransferase</fullName>
    </submittedName>
</protein>
<dbReference type="InterPro" id="IPR047216">
    <property type="entry name" value="Endonuclease_DUF559_bact"/>
</dbReference>
<dbReference type="EMBL" id="PEZW01000007">
    <property type="protein sequence ID" value="PIS07950.1"/>
    <property type="molecule type" value="Genomic_DNA"/>
</dbReference>
<gene>
    <name evidence="2" type="ORF">COT78_00910</name>
</gene>
<proteinExistence type="predicted"/>
<dbReference type="InterPro" id="IPR007569">
    <property type="entry name" value="DUF559"/>
</dbReference>
<dbReference type="CDD" id="cd01038">
    <property type="entry name" value="Endonuclease_DUF559"/>
    <property type="match status" value="1"/>
</dbReference>
<reference evidence="3" key="1">
    <citation type="submission" date="2017-09" db="EMBL/GenBank/DDBJ databases">
        <title>Depth-based differentiation of microbial function through sediment-hosted aquifers and enrichment of novel symbionts in the deep terrestrial subsurface.</title>
        <authorList>
            <person name="Probst A.J."/>
            <person name="Ladd B."/>
            <person name="Jarett J.K."/>
            <person name="Geller-Mcgrath D.E."/>
            <person name="Sieber C.M.K."/>
            <person name="Emerson J.B."/>
            <person name="Anantharaman K."/>
            <person name="Thomas B.C."/>
            <person name="Malmstrom R."/>
            <person name="Stieglmeier M."/>
            <person name="Klingl A."/>
            <person name="Woyke T."/>
            <person name="Ryan C.M."/>
            <person name="Banfield J.F."/>
        </authorList>
    </citation>
    <scope>NUCLEOTIDE SEQUENCE [LARGE SCALE GENOMIC DNA]</scope>
</reference>
<dbReference type="Proteomes" id="UP000231382">
    <property type="component" value="Unassembled WGS sequence"/>
</dbReference>
<dbReference type="Pfam" id="PF04480">
    <property type="entry name" value="DUF559"/>
    <property type="match status" value="1"/>
</dbReference>